<evidence type="ECO:0000259" key="15">
    <source>
        <dbReference type="Pfam" id="PF18296"/>
    </source>
</evidence>
<keyword evidence="17" id="KW-1185">Reference proteome</keyword>
<dbReference type="PANTHER" id="PTHR48249">
    <property type="entry name" value="MEDIATOR OF RNA POLYMERASE II TRANSCRIPTION SUBUNIT 13"/>
    <property type="match status" value="1"/>
</dbReference>
<dbReference type="EMBL" id="LGRN01000008">
    <property type="protein sequence ID" value="OJD19545.1"/>
    <property type="molecule type" value="Genomic_DNA"/>
</dbReference>
<dbReference type="GO" id="GO:0003713">
    <property type="term" value="F:transcription coactivator activity"/>
    <property type="evidence" value="ECO:0007669"/>
    <property type="project" value="TreeGrafter"/>
</dbReference>
<dbReference type="InterPro" id="IPR009401">
    <property type="entry name" value="Med13_C"/>
</dbReference>
<feature type="compositionally biased region" description="Basic and acidic residues" evidence="12">
    <location>
        <begin position="846"/>
        <end position="856"/>
    </location>
</feature>
<comment type="function">
    <text evidence="9 11">Component of the SRB8-11 complex. The SRB8-11 complex is a regulatory module of the Mediator complex which is itself involved in regulation of basal and activated RNA polymerase II-dependent transcription. The SRB8-11 complex may be involved in the transcriptional repression of a subset of genes regulated by Mediator. It may inhibit the association of the Mediator complex with RNA polymerase II to form the holoenzyme complex.</text>
</comment>
<accession>A0A1J9PT04</accession>
<evidence type="ECO:0000256" key="3">
    <source>
        <dbReference type="ARBA" id="ARBA00019618"/>
    </source>
</evidence>
<evidence type="ECO:0000256" key="11">
    <source>
        <dbReference type="RuleBase" id="RU364134"/>
    </source>
</evidence>
<evidence type="ECO:0000259" key="13">
    <source>
        <dbReference type="Pfam" id="PF06333"/>
    </source>
</evidence>
<dbReference type="Pfam" id="PF18296">
    <property type="entry name" value="MID_MedPIWI"/>
    <property type="match status" value="1"/>
</dbReference>
<evidence type="ECO:0000256" key="6">
    <source>
        <dbReference type="ARBA" id="ARBA00023159"/>
    </source>
</evidence>
<feature type="compositionally biased region" description="Pro residues" evidence="12">
    <location>
        <begin position="1393"/>
        <end position="1403"/>
    </location>
</feature>
<feature type="domain" description="Mediator complex subunit Med13 C-terminal" evidence="13">
    <location>
        <begin position="1197"/>
        <end position="1542"/>
    </location>
</feature>
<keyword evidence="4 11" id="KW-0678">Repressor</keyword>
<feature type="domain" description="Mediator complex subunit Med13 N-terminal" evidence="14">
    <location>
        <begin position="1"/>
        <end position="379"/>
    </location>
</feature>
<feature type="region of interest" description="Disordered" evidence="12">
    <location>
        <begin position="751"/>
        <end position="856"/>
    </location>
</feature>
<comment type="subunit">
    <text evidence="11">Component of the SRB8-11 complex, which itself associates with the Mediator complex.</text>
</comment>
<dbReference type="InterPro" id="IPR021643">
    <property type="entry name" value="Mediator_Med13_N"/>
</dbReference>
<dbReference type="OrthoDB" id="103819at2759"/>
<keyword evidence="6 11" id="KW-0010">Activator</keyword>
<dbReference type="VEuPathDB" id="FungiDB:AJ78_00517"/>
<protein>
    <recommendedName>
        <fullName evidence="3 11">Mediator of RNA polymerase II transcription subunit 13</fullName>
    </recommendedName>
    <alternativeName>
        <fullName evidence="10 11">Mediator complex subunit 13</fullName>
    </alternativeName>
</protein>
<evidence type="ECO:0000313" key="16">
    <source>
        <dbReference type="EMBL" id="OJD19545.1"/>
    </source>
</evidence>
<evidence type="ECO:0000256" key="8">
    <source>
        <dbReference type="ARBA" id="ARBA00023242"/>
    </source>
</evidence>
<comment type="subcellular location">
    <subcellularLocation>
        <location evidence="1 11">Nucleus</location>
    </subcellularLocation>
</comment>
<keyword evidence="7 11" id="KW-0804">Transcription</keyword>
<evidence type="ECO:0000256" key="9">
    <source>
        <dbReference type="ARBA" id="ARBA00025661"/>
    </source>
</evidence>
<evidence type="ECO:0000256" key="2">
    <source>
        <dbReference type="ARBA" id="ARBA00009354"/>
    </source>
</evidence>
<name>A0A1J9PT04_9EURO</name>
<evidence type="ECO:0000259" key="14">
    <source>
        <dbReference type="Pfam" id="PF11597"/>
    </source>
</evidence>
<comment type="similarity">
    <text evidence="2 11">Belongs to the Mediator complex subunit 13 family.</text>
</comment>
<reference evidence="16 17" key="1">
    <citation type="submission" date="2015-07" db="EMBL/GenBank/DDBJ databases">
        <title>Emmonsia species relationships and genome sequence.</title>
        <authorList>
            <consortium name="The Broad Institute Genomics Platform"/>
            <person name="Cuomo C.A."/>
            <person name="Munoz J.F."/>
            <person name="Imamovic A."/>
            <person name="Priest M.E."/>
            <person name="Young S."/>
            <person name="Clay O.K."/>
            <person name="McEwen J.G."/>
        </authorList>
    </citation>
    <scope>NUCLEOTIDE SEQUENCE [LARGE SCALE GENOMIC DNA]</scope>
    <source>
        <strain evidence="16 17">UAMH 9510</strain>
    </source>
</reference>
<dbReference type="STRING" id="1447872.A0A1J9PT04"/>
<feature type="region of interest" description="Disordered" evidence="12">
    <location>
        <begin position="412"/>
        <end position="449"/>
    </location>
</feature>
<evidence type="ECO:0000256" key="4">
    <source>
        <dbReference type="ARBA" id="ARBA00022491"/>
    </source>
</evidence>
<evidence type="ECO:0000256" key="5">
    <source>
        <dbReference type="ARBA" id="ARBA00023015"/>
    </source>
</evidence>
<feature type="compositionally biased region" description="Low complexity" evidence="12">
    <location>
        <begin position="1404"/>
        <end position="1434"/>
    </location>
</feature>
<dbReference type="Proteomes" id="UP000182235">
    <property type="component" value="Unassembled WGS sequence"/>
</dbReference>
<gene>
    <name evidence="16" type="ORF">AJ78_00517</name>
</gene>
<evidence type="ECO:0000256" key="12">
    <source>
        <dbReference type="SAM" id="MobiDB-lite"/>
    </source>
</evidence>
<evidence type="ECO:0000256" key="10">
    <source>
        <dbReference type="ARBA" id="ARBA00032008"/>
    </source>
</evidence>
<feature type="compositionally biased region" description="Low complexity" evidence="12">
    <location>
        <begin position="795"/>
        <end position="818"/>
    </location>
</feature>
<feature type="region of interest" description="Disordered" evidence="12">
    <location>
        <begin position="1380"/>
        <end position="1439"/>
    </location>
</feature>
<sequence length="1553" mass="170684">MDFPAGAFTNFRAIDGFFHIFWRIYSRVAPESPESQLDSLENSALKSSNEIRSSILALRNIGCLVSQLTKRCDLWIFSADPNFDALRQVSMSRQPGEDLISAGNVTFLNAASGVNTAAEIKHRLLSEPQSSIFNSAAKQNNSMPSLGDYSQLQSLATYSAFYEAFISATSKALTLSFTKQQKVIPLGTRTLYSSLDENGHRSGEDDSPCAQKFTSFLSTLDINMTSKGRLVISLSTLPQPGLEQLCRGSESDKPATCPNDDLWLAPSGILCRLTSIEEYQSTPSNIVSSGHVGATRHEAELPAGKNIANTREWKRTVTEWLKTFGLYLNDPETELWVGVEINMLDRPFHDTFSKSTSNHRTALPFIQILWPAKLCFSRSRSKVTVPINPTEFFSGQAESPLQFAERWVNEPFPRGHPFGHNKTSDGSSEHEKQQPKPSAPSPPRLDRSGIPESLARTITLPEAQLASAVYPTPPGGALTQNMGATIVSETLGASTTDALNYPSAQSDSIYNETSGSTAYFRGNSELLHPSLDGAPPELGIGSGLYDTAADEDFFGAMDVANFDSKGITEADFNFFDEPHFAGVAGDLDMKTEEPETLQQHTESNFTTPYNSNTAMSITEPDHSNTDQSHSLTTSNGDAYIKRSTVSSLVATAGDGQISGGTAELDHVASTHGRRRRPISPPLSPVQIKKILSPEVPPLPKSKSFKSEISKIHAVQNQYSPVIFQPKLWSSDKKYKMDGRFWFTPGRAHVTPNLSSYPSDIPTIGFPEKGRKGRRKPPLIRALSGPLVSENSPEADVQSPCVSSSDSSDDGSVTDRGSSPSSPPITAFHPKRKRDYDGGGNSTPSSLERHTQASDEDHKPLNEHQLALLGVFLSEAVDWPLTGYFSRKKNDVFPVFSRREDLLQIAQLVVDQITQSSLPHIHDDLHQPDWVDDWGDVLSRSLFDNNDDLGLMSKLDLRTYATLEDGPNSRKDTASLKPNVAGSICKICCPHVKVHRGSDYLEILPPAIGFWETFGLEPLQGEKNIIPFCIYPPNATEAADTFMDRLGLVYSSGNFGSHSRPNKVNGLVPWSLNAASDQDYTSLMHALNVSCENLGSALSNISATQENVVIYIINPFVYDAAIVDICSAFLRLFHKYVGDSDRHHPRQLNELVLQIIPLAFIASPDSIVVPTQMDYLRLALEVYSRCPPKDRSSDWLGCAPPLVLADPVPRVVPFRLSPESVAPLEEAKCLHVAYSQSVDQRWVTAAWTDNSGRHQTALSYCLRERDSPVSRSISEIRTQIWETSKEIMDMSSSHWRFMVVKDEPIGSEEIESKDTTLSAPSCGMHPSLTQASLVWKSLLDQYNRSKAIKVEFGILCINTKPGLSLKLPSVPLQFSTLSQQSIQNGPSTTTPGSTPRPVPSPDPSGPAATPPTANTPMFADQQQPTPQQTQQPTPDSDQDTILIDKSDETWGVTLSHRLNNSYSLSKYQPALASGYLFRRSGTSDTDGQAAMTVNIIYTNSRRPIDHLLKDILRMYRELATLAQARGIVHAQGNSSLPWHIMTAVKGQEVLCYTL</sequence>
<dbReference type="PANTHER" id="PTHR48249:SF3">
    <property type="entry name" value="MEDIATOR OF RNA POLYMERASE II TRANSCRIPTION SUBUNIT 13"/>
    <property type="match status" value="1"/>
</dbReference>
<dbReference type="GO" id="GO:0045944">
    <property type="term" value="P:positive regulation of transcription by RNA polymerase II"/>
    <property type="evidence" value="ECO:0007669"/>
    <property type="project" value="TreeGrafter"/>
</dbReference>
<dbReference type="InterPro" id="IPR051139">
    <property type="entry name" value="Mediator_complx_sub13"/>
</dbReference>
<keyword evidence="8 11" id="KW-0539">Nucleus</keyword>
<dbReference type="Pfam" id="PF11597">
    <property type="entry name" value="Med13_N"/>
    <property type="match status" value="1"/>
</dbReference>
<organism evidence="16 17">
    <name type="scientific">Emergomyces pasteurianus Ep9510</name>
    <dbReference type="NCBI Taxonomy" id="1447872"/>
    <lineage>
        <taxon>Eukaryota</taxon>
        <taxon>Fungi</taxon>
        <taxon>Dikarya</taxon>
        <taxon>Ascomycota</taxon>
        <taxon>Pezizomycotina</taxon>
        <taxon>Eurotiomycetes</taxon>
        <taxon>Eurotiomycetidae</taxon>
        <taxon>Onygenales</taxon>
        <taxon>Ajellomycetaceae</taxon>
        <taxon>Emergomyces</taxon>
    </lineage>
</organism>
<dbReference type="GO" id="GO:0016592">
    <property type="term" value="C:mediator complex"/>
    <property type="evidence" value="ECO:0007669"/>
    <property type="project" value="InterPro"/>
</dbReference>
<comment type="caution">
    <text evidence="16">The sequence shown here is derived from an EMBL/GenBank/DDBJ whole genome shotgun (WGS) entry which is preliminary data.</text>
</comment>
<proteinExistence type="inferred from homology"/>
<evidence type="ECO:0000313" key="17">
    <source>
        <dbReference type="Proteomes" id="UP000182235"/>
    </source>
</evidence>
<dbReference type="Pfam" id="PF06333">
    <property type="entry name" value="Med13_C"/>
    <property type="match status" value="1"/>
</dbReference>
<dbReference type="InterPro" id="IPR041285">
    <property type="entry name" value="MID_MedPIWI"/>
</dbReference>
<evidence type="ECO:0000256" key="7">
    <source>
        <dbReference type="ARBA" id="ARBA00023163"/>
    </source>
</evidence>
<keyword evidence="5 11" id="KW-0805">Transcription regulation</keyword>
<evidence type="ECO:0000256" key="1">
    <source>
        <dbReference type="ARBA" id="ARBA00004123"/>
    </source>
</evidence>
<feature type="domain" description="MID" evidence="15">
    <location>
        <begin position="1022"/>
        <end position="1187"/>
    </location>
</feature>